<evidence type="ECO:0000313" key="3">
    <source>
        <dbReference type="Proteomes" id="UP000824243"/>
    </source>
</evidence>
<accession>A0A9D2ARM7</accession>
<name>A0A9D2ARM7_9FIRM</name>
<dbReference type="EMBL" id="DXFA01000034">
    <property type="protein sequence ID" value="HIX47782.1"/>
    <property type="molecule type" value="Genomic_DNA"/>
</dbReference>
<keyword evidence="1" id="KW-1133">Transmembrane helix</keyword>
<reference evidence="2" key="1">
    <citation type="journal article" date="2021" name="PeerJ">
        <title>Extensive microbial diversity within the chicken gut microbiome revealed by metagenomics and culture.</title>
        <authorList>
            <person name="Gilroy R."/>
            <person name="Ravi A."/>
            <person name="Getino M."/>
            <person name="Pursley I."/>
            <person name="Horton D.L."/>
            <person name="Alikhan N.F."/>
            <person name="Baker D."/>
            <person name="Gharbi K."/>
            <person name="Hall N."/>
            <person name="Watson M."/>
            <person name="Adriaenssens E.M."/>
            <person name="Foster-Nyarko E."/>
            <person name="Jarju S."/>
            <person name="Secka A."/>
            <person name="Antonio M."/>
            <person name="Oren A."/>
            <person name="Chaudhuri R.R."/>
            <person name="La Ragione R."/>
            <person name="Hildebrand F."/>
            <person name="Pallen M.J."/>
        </authorList>
    </citation>
    <scope>NUCLEOTIDE SEQUENCE</scope>
    <source>
        <strain evidence="2">ChiSjej5B23-15282</strain>
    </source>
</reference>
<keyword evidence="1" id="KW-0472">Membrane</keyword>
<comment type="caution">
    <text evidence="2">The sequence shown here is derived from an EMBL/GenBank/DDBJ whole genome shotgun (WGS) entry which is preliminary data.</text>
</comment>
<gene>
    <name evidence="2" type="ORF">H9981_01990</name>
</gene>
<sequence>MREVDILKQCLQISREAYEQELERQKAIGVKADYLMKFYTLLIAILNLSLPLIIQYTQIQNLKAWRYFYILAMGSLLLGIIFTLMIQMPRKVSLSQVGTAVLKEVKEAEDDICQEIWIYKNILRLDKRTFSIEKVNNAAVKWVKKSYIIFTISIVMMGIFFFSVIR</sequence>
<reference evidence="2" key="2">
    <citation type="submission" date="2021-04" db="EMBL/GenBank/DDBJ databases">
        <authorList>
            <person name="Gilroy R."/>
        </authorList>
    </citation>
    <scope>NUCLEOTIDE SEQUENCE</scope>
    <source>
        <strain evidence="2">ChiSjej5B23-15282</strain>
    </source>
</reference>
<dbReference type="AlphaFoldDB" id="A0A9D2ARM7"/>
<proteinExistence type="predicted"/>
<dbReference type="Proteomes" id="UP000824243">
    <property type="component" value="Unassembled WGS sequence"/>
</dbReference>
<organism evidence="2 3">
    <name type="scientific">Candidatus Mediterraneibacter caccavium</name>
    <dbReference type="NCBI Taxonomy" id="2838661"/>
    <lineage>
        <taxon>Bacteria</taxon>
        <taxon>Bacillati</taxon>
        <taxon>Bacillota</taxon>
        <taxon>Clostridia</taxon>
        <taxon>Lachnospirales</taxon>
        <taxon>Lachnospiraceae</taxon>
        <taxon>Mediterraneibacter</taxon>
    </lineage>
</organism>
<feature type="transmembrane region" description="Helical" evidence="1">
    <location>
        <begin position="66"/>
        <end position="86"/>
    </location>
</feature>
<feature type="transmembrane region" description="Helical" evidence="1">
    <location>
        <begin position="34"/>
        <end position="54"/>
    </location>
</feature>
<keyword evidence="1" id="KW-0812">Transmembrane</keyword>
<feature type="transmembrane region" description="Helical" evidence="1">
    <location>
        <begin position="147"/>
        <end position="165"/>
    </location>
</feature>
<evidence type="ECO:0000256" key="1">
    <source>
        <dbReference type="SAM" id="Phobius"/>
    </source>
</evidence>
<evidence type="ECO:0000313" key="2">
    <source>
        <dbReference type="EMBL" id="HIX47782.1"/>
    </source>
</evidence>
<protein>
    <submittedName>
        <fullName evidence="2">Uncharacterized protein</fullName>
    </submittedName>
</protein>